<dbReference type="Bgee" id="ENSMMUG00000056646">
    <property type="expression patterns" value="Expressed in colon and 15 other cell types or tissues"/>
</dbReference>
<accession>A0A5F7ZJY4</accession>
<keyword evidence="2" id="KW-1185">Reference proteome</keyword>
<reference evidence="2" key="1">
    <citation type="journal article" date="2007" name="Science">
        <title>Evolutionary and biomedical insights from the rhesus macaque genome.</title>
        <authorList>
            <person name="Gibbs R.A."/>
            <person name="Rogers J."/>
            <person name="Katze M.G."/>
            <person name="Bumgarner R."/>
            <person name="Weinstock G.M."/>
            <person name="Mardis E.R."/>
            <person name="Remington K.A."/>
            <person name="Strausberg R.L."/>
            <person name="Venter J.C."/>
            <person name="Wilson R.K."/>
            <person name="Batzer M.A."/>
            <person name="Bustamante C.D."/>
            <person name="Eichler E.E."/>
            <person name="Hahn M.W."/>
            <person name="Hardison R.C."/>
            <person name="Makova K.D."/>
            <person name="Miller W."/>
            <person name="Milosavljevic A."/>
            <person name="Palermo R.E."/>
            <person name="Siepel A."/>
            <person name="Sikela J.M."/>
            <person name="Attaway T."/>
            <person name="Bell S."/>
            <person name="Bernard K.E."/>
            <person name="Buhay C.J."/>
            <person name="Chandrabose M.N."/>
            <person name="Dao M."/>
            <person name="Davis C."/>
            <person name="Delehaunty K.D."/>
            <person name="Ding Y."/>
            <person name="Dinh H.H."/>
            <person name="Dugan-Rocha S."/>
            <person name="Fulton L.A."/>
            <person name="Gabisi R.A."/>
            <person name="Garner T.T."/>
            <person name="Godfrey J."/>
            <person name="Hawes A.C."/>
            <person name="Hernandez J."/>
            <person name="Hines S."/>
            <person name="Holder M."/>
            <person name="Hume J."/>
            <person name="Jhangiani S.N."/>
            <person name="Joshi V."/>
            <person name="Khan Z.M."/>
            <person name="Kirkness E.F."/>
            <person name="Cree A."/>
            <person name="Fowler R.G."/>
            <person name="Lee S."/>
            <person name="Lewis L.R."/>
            <person name="Li Z."/>
            <person name="Liu Y.-S."/>
            <person name="Moore S.M."/>
            <person name="Muzny D."/>
            <person name="Nazareth L.V."/>
            <person name="Ngo D.N."/>
            <person name="Okwuonu G.O."/>
            <person name="Pai G."/>
            <person name="Parker D."/>
            <person name="Paul H.A."/>
            <person name="Pfannkoch C."/>
            <person name="Pohl C.S."/>
            <person name="Rogers Y.-H.C."/>
            <person name="Ruiz S.J."/>
            <person name="Sabo A."/>
            <person name="Santibanez J."/>
            <person name="Schneider B.W."/>
            <person name="Smith S.M."/>
            <person name="Sodergren E."/>
            <person name="Svatek A.F."/>
            <person name="Utterback T.R."/>
            <person name="Vattathil S."/>
            <person name="Warren W."/>
            <person name="White C.S."/>
            <person name="Chinwalla A.T."/>
            <person name="Feng Y."/>
            <person name="Halpern A.L."/>
            <person name="Hillier L.W."/>
            <person name="Huang X."/>
            <person name="Minx P."/>
            <person name="Nelson J.O."/>
            <person name="Pepin K.H."/>
            <person name="Qin X."/>
            <person name="Sutton G.G."/>
            <person name="Venter E."/>
            <person name="Walenz B.P."/>
            <person name="Wallis J.W."/>
            <person name="Worley K.C."/>
            <person name="Yang S.-P."/>
            <person name="Jones S.M."/>
            <person name="Marra M.A."/>
            <person name="Rocchi M."/>
            <person name="Schein J.E."/>
            <person name="Baertsch R."/>
            <person name="Clarke L."/>
            <person name="Csuros M."/>
            <person name="Glasscock J."/>
            <person name="Harris R.A."/>
            <person name="Havlak P."/>
            <person name="Jackson A.R."/>
            <person name="Jiang H."/>
            <person name="Liu Y."/>
            <person name="Messina D.N."/>
            <person name="Shen Y."/>
            <person name="Song H.X.-Z."/>
            <person name="Wylie T."/>
            <person name="Zhang L."/>
            <person name="Birney E."/>
            <person name="Han K."/>
            <person name="Konkel M.K."/>
            <person name="Lee J."/>
            <person name="Smit A.F.A."/>
            <person name="Ullmer B."/>
            <person name="Wang H."/>
            <person name="Xing J."/>
            <person name="Burhans R."/>
            <person name="Cheng Z."/>
            <person name="Karro J.E."/>
            <person name="Ma J."/>
            <person name="Raney B."/>
            <person name="She X."/>
            <person name="Cox M.J."/>
            <person name="Demuth J.P."/>
            <person name="Dumas L.J."/>
            <person name="Han S.-G."/>
            <person name="Hopkins J."/>
            <person name="Karimpour-Fard A."/>
            <person name="Kim Y.H."/>
            <person name="Pollack J.R."/>
            <person name="Vinar T."/>
            <person name="Addo-Quaye C."/>
            <person name="Degenhardt J."/>
            <person name="Denby A."/>
            <person name="Hubisz M.J."/>
            <person name="Indap A."/>
            <person name="Kosiol C."/>
            <person name="Lahn B.T."/>
            <person name="Lawson H.A."/>
            <person name="Marklein A."/>
            <person name="Nielsen R."/>
            <person name="Vallender E.J."/>
            <person name="Clark A.G."/>
            <person name="Ferguson B."/>
            <person name="Hernandez R.D."/>
            <person name="Hirani K."/>
            <person name="Kehrer-Sawatzki H."/>
            <person name="Kolb J."/>
            <person name="Patil S."/>
            <person name="Pu L.-L."/>
            <person name="Ren Y."/>
            <person name="Smith D.G."/>
            <person name="Wheeler D.A."/>
            <person name="Schenck I."/>
            <person name="Ball E.V."/>
            <person name="Chen R."/>
            <person name="Cooper D.N."/>
            <person name="Giardine B."/>
            <person name="Hsu F."/>
            <person name="Kent W.J."/>
            <person name="Lesk A."/>
            <person name="Nelson D.L."/>
            <person name="O'brien W.E."/>
            <person name="Pruefer K."/>
            <person name="Stenson P.D."/>
            <person name="Wallace J.C."/>
            <person name="Ke H."/>
            <person name="Liu X.-M."/>
            <person name="Wang P."/>
            <person name="Xiang A.P."/>
            <person name="Yang F."/>
            <person name="Barber G.P."/>
            <person name="Haussler D."/>
            <person name="Karolchik D."/>
            <person name="Kern A.D."/>
            <person name="Kuhn R.M."/>
            <person name="Smith K.E."/>
            <person name="Zwieg A.S."/>
        </authorList>
    </citation>
    <scope>NUCLEOTIDE SEQUENCE [LARGE SCALE GENOMIC DNA]</scope>
    <source>
        <strain evidence="2">17573</strain>
    </source>
</reference>
<dbReference type="GeneTree" id="ENSGT00940000161627"/>
<dbReference type="Ensembl" id="ENSMMUT00000090062.1">
    <property type="protein sequence ID" value="ENSMMUP00000064929.1"/>
    <property type="gene ID" value="ENSMMUG00000056646.1"/>
</dbReference>
<reference evidence="1" key="2">
    <citation type="submission" date="2019-01" db="EMBL/GenBank/DDBJ databases">
        <authorList>
            <person name="Graves T."/>
            <person name="Eichler E.E."/>
            <person name="Wilson R.K."/>
        </authorList>
    </citation>
    <scope>NUCLEOTIDE SEQUENCE [LARGE SCALE GENOMIC DNA]</scope>
    <source>
        <strain evidence="1">17573</strain>
    </source>
</reference>
<organism evidence="1 2">
    <name type="scientific">Macaca mulatta</name>
    <name type="common">Rhesus macaque</name>
    <dbReference type="NCBI Taxonomy" id="9544"/>
    <lineage>
        <taxon>Eukaryota</taxon>
        <taxon>Metazoa</taxon>
        <taxon>Chordata</taxon>
        <taxon>Craniata</taxon>
        <taxon>Vertebrata</taxon>
        <taxon>Euteleostomi</taxon>
        <taxon>Mammalia</taxon>
        <taxon>Eutheria</taxon>
        <taxon>Euarchontoglires</taxon>
        <taxon>Primates</taxon>
        <taxon>Haplorrhini</taxon>
        <taxon>Catarrhini</taxon>
        <taxon>Cercopithecidae</taxon>
        <taxon>Cercopithecinae</taxon>
        <taxon>Macaca</taxon>
    </lineage>
</organism>
<reference evidence="1" key="3">
    <citation type="submission" date="2025-08" db="UniProtKB">
        <authorList>
            <consortium name="Ensembl"/>
        </authorList>
    </citation>
    <scope>IDENTIFICATION</scope>
    <source>
        <strain evidence="1">17573</strain>
    </source>
</reference>
<name>A0A5F7ZJY4_MACMU</name>
<dbReference type="PANTHER" id="PTHR46254">
    <property type="entry name" value="PROTEIN GVQW1-RELATED"/>
    <property type="match status" value="1"/>
</dbReference>
<sequence length="138" mass="15509">MPTLTLIRAPEGHAGLQTGVYPAEVAEEWLHLLAGWLTLLWNPGMDTAGHQHALPGIWTTNTKQRRNLSSLQPLPPGFKTFSCLSLLSSWDYRHMPRCPANFSIFSRDRVSPCWSGWSQTPDLMIRPPRPPKVLGLQV</sequence>
<proteinExistence type="predicted"/>
<evidence type="ECO:0000313" key="2">
    <source>
        <dbReference type="Proteomes" id="UP000006718"/>
    </source>
</evidence>
<dbReference type="Proteomes" id="UP000006718">
    <property type="component" value="Chromosome 16"/>
</dbReference>
<reference evidence="1" key="4">
    <citation type="submission" date="2025-09" db="UniProtKB">
        <authorList>
            <consortium name="Ensembl"/>
        </authorList>
    </citation>
    <scope>IDENTIFICATION</scope>
    <source>
        <strain evidence="1">17573</strain>
    </source>
</reference>
<dbReference type="AlphaFoldDB" id="A0A5F7ZJY4"/>
<evidence type="ECO:0000313" key="1">
    <source>
        <dbReference type="Ensembl" id="ENSMMUP00000064929.1"/>
    </source>
</evidence>
<dbReference type="InParanoid" id="A0A5F7ZJY4"/>
<dbReference type="VEuPathDB" id="HostDB:ENSMMUG00000056646"/>
<dbReference type="PANTHER" id="PTHR46254:SF7">
    <property type="entry name" value="PI4-KINASE N-TERMINAL DOMAIN-CONTAINING PROTEIN"/>
    <property type="match status" value="1"/>
</dbReference>
<protein>
    <submittedName>
        <fullName evidence="1">Uncharacterized protein</fullName>
    </submittedName>
</protein>